<sequence>MSACPPKETATVTAAVAVVPAPLSHFAAQGPPPGIPRDSALEVVSQLELMNLIDSSSISDAMRAVWSTDLAKKYLHLPWVLLNEPFEVEAVTAANVALSAPMALQILGPATPINKLLLEGQPSLPAVDAVYRAVEQASRIAQPAPAIATLPPMMTTSAQMLSVIAQQQPSAATTNSPSVAANAFGETLCAINDDLSIMEASPFPTATAPLSPKIDVLLEVHPCGGLVLNFPGEEPISSDSNDKE</sequence>
<accession>A0A915L1I1</accession>
<dbReference type="WBParaSite" id="nRc.2.0.1.t44336-RA">
    <property type="protein sequence ID" value="nRc.2.0.1.t44336-RA"/>
    <property type="gene ID" value="nRc.2.0.1.g44336"/>
</dbReference>
<dbReference type="AlphaFoldDB" id="A0A915L1I1"/>
<keyword evidence="1" id="KW-1185">Reference proteome</keyword>
<dbReference type="Proteomes" id="UP000887565">
    <property type="component" value="Unplaced"/>
</dbReference>
<organism evidence="1 2">
    <name type="scientific">Romanomermis culicivorax</name>
    <name type="common">Nematode worm</name>
    <dbReference type="NCBI Taxonomy" id="13658"/>
    <lineage>
        <taxon>Eukaryota</taxon>
        <taxon>Metazoa</taxon>
        <taxon>Ecdysozoa</taxon>
        <taxon>Nematoda</taxon>
        <taxon>Enoplea</taxon>
        <taxon>Dorylaimia</taxon>
        <taxon>Mermithida</taxon>
        <taxon>Mermithoidea</taxon>
        <taxon>Mermithidae</taxon>
        <taxon>Romanomermis</taxon>
    </lineage>
</organism>
<name>A0A915L1I1_ROMCU</name>
<evidence type="ECO:0000313" key="1">
    <source>
        <dbReference type="Proteomes" id="UP000887565"/>
    </source>
</evidence>
<evidence type="ECO:0000313" key="2">
    <source>
        <dbReference type="WBParaSite" id="nRc.2.0.1.t44336-RA"/>
    </source>
</evidence>
<protein>
    <submittedName>
        <fullName evidence="2">Uncharacterized protein</fullName>
    </submittedName>
</protein>
<proteinExistence type="predicted"/>
<reference evidence="2" key="1">
    <citation type="submission" date="2022-11" db="UniProtKB">
        <authorList>
            <consortium name="WormBaseParasite"/>
        </authorList>
    </citation>
    <scope>IDENTIFICATION</scope>
</reference>